<dbReference type="GO" id="GO:0006952">
    <property type="term" value="P:defense response"/>
    <property type="evidence" value="ECO:0007669"/>
    <property type="project" value="UniProtKB-KW"/>
</dbReference>
<dbReference type="GO" id="GO:0003677">
    <property type="term" value="F:DNA binding"/>
    <property type="evidence" value="ECO:0007669"/>
    <property type="project" value="UniProtKB-KW"/>
</dbReference>
<dbReference type="InterPro" id="IPR050913">
    <property type="entry name" value="AP2/ERF_ERF"/>
</dbReference>
<reference evidence="9 10" key="1">
    <citation type="journal article" date="2021" name="Nat. Commun.">
        <title>Incipient diploidization of the medicinal plant Perilla within 10,000 years.</title>
        <authorList>
            <person name="Zhang Y."/>
            <person name="Shen Q."/>
            <person name="Leng L."/>
            <person name="Zhang D."/>
            <person name="Chen S."/>
            <person name="Shi Y."/>
            <person name="Ning Z."/>
            <person name="Chen S."/>
        </authorList>
    </citation>
    <scope>NUCLEOTIDE SEQUENCE [LARGE SCALE GENOMIC DNA]</scope>
    <source>
        <strain evidence="10">cv. PC099</strain>
    </source>
</reference>
<dbReference type="PANTHER" id="PTHR31194:SF202">
    <property type="entry name" value="ETHYLENE-RESPONSIVE TRANSCRIPTION FACTOR ERF070"/>
    <property type="match status" value="1"/>
</dbReference>
<keyword evidence="3" id="KW-0805">Transcription regulation</keyword>
<protein>
    <recommendedName>
        <fullName evidence="8">AP2/ERF domain-containing protein</fullName>
    </recommendedName>
</protein>
<keyword evidence="2" id="KW-0611">Plant defense</keyword>
<evidence type="ECO:0000259" key="8">
    <source>
        <dbReference type="PROSITE" id="PS51032"/>
    </source>
</evidence>
<dbReference type="GO" id="GO:0005634">
    <property type="term" value="C:nucleus"/>
    <property type="evidence" value="ECO:0007669"/>
    <property type="project" value="UniProtKB-SubCell"/>
</dbReference>
<sequence length="343" mass="38347">MLGPVKYSEHTKTTIKQTSRKSKQKQHYDFNATRTVRISVTDPDATDSSSDEDDDIFRRKRVKKFITQIKMETAHVNINGRSTTIETLQPKPKPMKASKEAARGGVRKFRGVRQRPWGKWAAEIRDPCRKVRLWLGTYNTAEEAAMVYDNAAIKLRGPDALTNFTTPPAKEASPETNSGYDSSSEELRKLSSPVSVLRFKSIHSSEETEPAGLSSESSESTELSPSVPVHDIPCATIEDDLSRSGPVCTELGSELDECEGETSMVPDYSNDYLPMDIPFLDNFFNFQPQEEQLFGDLPSFFDDFPSVNVGDIKDSFQELGSLDVDDYFQDINSFTAVDALLAI</sequence>
<feature type="region of interest" description="Disordered" evidence="7">
    <location>
        <begin position="163"/>
        <end position="187"/>
    </location>
</feature>
<evidence type="ECO:0000256" key="3">
    <source>
        <dbReference type="ARBA" id="ARBA00023015"/>
    </source>
</evidence>
<dbReference type="InterPro" id="IPR016177">
    <property type="entry name" value="DNA-bd_dom_sf"/>
</dbReference>
<keyword evidence="5" id="KW-0804">Transcription</keyword>
<comment type="caution">
    <text evidence="9">The sequence shown here is derived from an EMBL/GenBank/DDBJ whole genome shotgun (WGS) entry which is preliminary data.</text>
</comment>
<evidence type="ECO:0000313" key="10">
    <source>
        <dbReference type="Proteomes" id="UP001190926"/>
    </source>
</evidence>
<name>A0AAD4P0N4_PERFH</name>
<dbReference type="AlphaFoldDB" id="A0AAD4P0N4"/>
<evidence type="ECO:0000256" key="6">
    <source>
        <dbReference type="ARBA" id="ARBA00023242"/>
    </source>
</evidence>
<dbReference type="GO" id="GO:0003700">
    <property type="term" value="F:DNA-binding transcription factor activity"/>
    <property type="evidence" value="ECO:0007669"/>
    <property type="project" value="InterPro"/>
</dbReference>
<dbReference type="PRINTS" id="PR00367">
    <property type="entry name" value="ETHRSPELEMNT"/>
</dbReference>
<feature type="domain" description="AP2/ERF" evidence="8">
    <location>
        <begin position="108"/>
        <end position="165"/>
    </location>
</feature>
<keyword evidence="6" id="KW-0539">Nucleus</keyword>
<dbReference type="CDD" id="cd00018">
    <property type="entry name" value="AP2"/>
    <property type="match status" value="1"/>
</dbReference>
<evidence type="ECO:0000256" key="5">
    <source>
        <dbReference type="ARBA" id="ARBA00023163"/>
    </source>
</evidence>
<dbReference type="SUPFAM" id="SSF54171">
    <property type="entry name" value="DNA-binding domain"/>
    <property type="match status" value="1"/>
</dbReference>
<dbReference type="SMART" id="SM00380">
    <property type="entry name" value="AP2"/>
    <property type="match status" value="1"/>
</dbReference>
<dbReference type="PROSITE" id="PS51032">
    <property type="entry name" value="AP2_ERF"/>
    <property type="match status" value="1"/>
</dbReference>
<evidence type="ECO:0000256" key="7">
    <source>
        <dbReference type="SAM" id="MobiDB-lite"/>
    </source>
</evidence>
<evidence type="ECO:0000256" key="2">
    <source>
        <dbReference type="ARBA" id="ARBA00022821"/>
    </source>
</evidence>
<dbReference type="InterPro" id="IPR001471">
    <property type="entry name" value="AP2/ERF_dom"/>
</dbReference>
<accession>A0AAD4P0N4</accession>
<dbReference type="FunFam" id="3.30.730.10:FF:000001">
    <property type="entry name" value="Ethylene-responsive transcription factor 2"/>
    <property type="match status" value="1"/>
</dbReference>
<gene>
    <name evidence="9" type="ORF">C2S53_006309</name>
</gene>
<feature type="region of interest" description="Disordered" evidence="7">
    <location>
        <begin position="1"/>
        <end position="53"/>
    </location>
</feature>
<feature type="region of interest" description="Disordered" evidence="7">
    <location>
        <begin position="201"/>
        <end position="230"/>
    </location>
</feature>
<keyword evidence="10" id="KW-1185">Reference proteome</keyword>
<dbReference type="InterPro" id="IPR036955">
    <property type="entry name" value="AP2/ERF_dom_sf"/>
</dbReference>
<dbReference type="EMBL" id="SDAM02001444">
    <property type="protein sequence ID" value="KAH6822219.1"/>
    <property type="molecule type" value="Genomic_DNA"/>
</dbReference>
<proteinExistence type="predicted"/>
<keyword evidence="4" id="KW-0238">DNA-binding</keyword>
<feature type="compositionally biased region" description="Low complexity" evidence="7">
    <location>
        <begin position="39"/>
        <end position="48"/>
    </location>
</feature>
<dbReference type="PANTHER" id="PTHR31194">
    <property type="entry name" value="SHN SHINE , DNA BINDING / TRANSCRIPTION FACTOR"/>
    <property type="match status" value="1"/>
</dbReference>
<dbReference type="Pfam" id="PF00847">
    <property type="entry name" value="AP2"/>
    <property type="match status" value="1"/>
</dbReference>
<dbReference type="Proteomes" id="UP001190926">
    <property type="component" value="Unassembled WGS sequence"/>
</dbReference>
<organism evidence="9 10">
    <name type="scientific">Perilla frutescens var. hirtella</name>
    <name type="common">Perilla citriodora</name>
    <name type="synonym">Perilla setoyensis</name>
    <dbReference type="NCBI Taxonomy" id="608512"/>
    <lineage>
        <taxon>Eukaryota</taxon>
        <taxon>Viridiplantae</taxon>
        <taxon>Streptophyta</taxon>
        <taxon>Embryophyta</taxon>
        <taxon>Tracheophyta</taxon>
        <taxon>Spermatophyta</taxon>
        <taxon>Magnoliopsida</taxon>
        <taxon>eudicotyledons</taxon>
        <taxon>Gunneridae</taxon>
        <taxon>Pentapetalae</taxon>
        <taxon>asterids</taxon>
        <taxon>lamiids</taxon>
        <taxon>Lamiales</taxon>
        <taxon>Lamiaceae</taxon>
        <taxon>Nepetoideae</taxon>
        <taxon>Elsholtzieae</taxon>
        <taxon>Perilla</taxon>
    </lineage>
</organism>
<evidence type="ECO:0000313" key="9">
    <source>
        <dbReference type="EMBL" id="KAH6822219.1"/>
    </source>
</evidence>
<comment type="subcellular location">
    <subcellularLocation>
        <location evidence="1">Nucleus</location>
    </subcellularLocation>
</comment>
<evidence type="ECO:0000256" key="4">
    <source>
        <dbReference type="ARBA" id="ARBA00023125"/>
    </source>
</evidence>
<dbReference type="Gene3D" id="3.30.730.10">
    <property type="entry name" value="AP2/ERF domain"/>
    <property type="match status" value="1"/>
</dbReference>
<evidence type="ECO:0000256" key="1">
    <source>
        <dbReference type="ARBA" id="ARBA00004123"/>
    </source>
</evidence>
<feature type="compositionally biased region" description="Low complexity" evidence="7">
    <location>
        <begin position="213"/>
        <end position="229"/>
    </location>
</feature>